<dbReference type="PROSITE" id="PS01313">
    <property type="entry name" value="LIPB"/>
    <property type="match status" value="1"/>
</dbReference>
<keyword evidence="4 5" id="KW-0012">Acyltransferase</keyword>
<dbReference type="PIRSF" id="PIRSF016262">
    <property type="entry name" value="LPLase"/>
    <property type="match status" value="1"/>
</dbReference>
<feature type="domain" description="BPL/LPL catalytic" evidence="9">
    <location>
        <begin position="41"/>
        <end position="224"/>
    </location>
</feature>
<dbReference type="Proteomes" id="UP000800092">
    <property type="component" value="Unassembled WGS sequence"/>
</dbReference>
<comment type="pathway">
    <text evidence="1 5">Protein modification; protein lipoylation via endogenous pathway; protein N(6)-(lipoyl)lysine from octanoyl-[acyl-carrier-protein]: step 1/2.</text>
</comment>
<dbReference type="OrthoDB" id="19908at2759"/>
<evidence type="ECO:0000313" key="10">
    <source>
        <dbReference type="EMBL" id="KAF2235358.1"/>
    </source>
</evidence>
<evidence type="ECO:0000256" key="3">
    <source>
        <dbReference type="ARBA" id="ARBA00022679"/>
    </source>
</evidence>
<evidence type="ECO:0000256" key="4">
    <source>
        <dbReference type="ARBA" id="ARBA00023315"/>
    </source>
</evidence>
<accession>A0A6A6HC08</accession>
<comment type="catalytic activity">
    <reaction evidence="5">
        <text>octanoyl-[ACP] + L-lysyl-[protein] = N(6)-octanoyl-L-lysyl-[protein] + holo-[ACP] + H(+)</text>
        <dbReference type="Rhea" id="RHEA:17665"/>
        <dbReference type="Rhea" id="RHEA-COMP:9636"/>
        <dbReference type="Rhea" id="RHEA-COMP:9685"/>
        <dbReference type="Rhea" id="RHEA-COMP:9752"/>
        <dbReference type="Rhea" id="RHEA-COMP:9928"/>
        <dbReference type="ChEBI" id="CHEBI:15378"/>
        <dbReference type="ChEBI" id="CHEBI:29969"/>
        <dbReference type="ChEBI" id="CHEBI:64479"/>
        <dbReference type="ChEBI" id="CHEBI:78463"/>
        <dbReference type="ChEBI" id="CHEBI:78809"/>
        <dbReference type="EC" id="2.3.1.181"/>
    </reaction>
</comment>
<dbReference type="InterPro" id="IPR000544">
    <property type="entry name" value="Octanoyltransferase"/>
</dbReference>
<evidence type="ECO:0000256" key="6">
    <source>
        <dbReference type="PIRSR" id="PIRSR016262-1"/>
    </source>
</evidence>
<dbReference type="PANTHER" id="PTHR10993:SF7">
    <property type="entry name" value="LIPOYLTRANSFERASE 2, MITOCHONDRIAL-RELATED"/>
    <property type="match status" value="1"/>
</dbReference>
<proteinExistence type="inferred from homology"/>
<reference evidence="10" key="1">
    <citation type="journal article" date="2020" name="Stud. Mycol.">
        <title>101 Dothideomycetes genomes: a test case for predicting lifestyles and emergence of pathogens.</title>
        <authorList>
            <person name="Haridas S."/>
            <person name="Albert R."/>
            <person name="Binder M."/>
            <person name="Bloem J."/>
            <person name="Labutti K."/>
            <person name="Salamov A."/>
            <person name="Andreopoulos B."/>
            <person name="Baker S."/>
            <person name="Barry K."/>
            <person name="Bills G."/>
            <person name="Bluhm B."/>
            <person name="Cannon C."/>
            <person name="Castanera R."/>
            <person name="Culley D."/>
            <person name="Daum C."/>
            <person name="Ezra D."/>
            <person name="Gonzalez J."/>
            <person name="Henrissat B."/>
            <person name="Kuo A."/>
            <person name="Liang C."/>
            <person name="Lipzen A."/>
            <person name="Lutzoni F."/>
            <person name="Magnuson J."/>
            <person name="Mondo S."/>
            <person name="Nolan M."/>
            <person name="Ohm R."/>
            <person name="Pangilinan J."/>
            <person name="Park H.-J."/>
            <person name="Ramirez L."/>
            <person name="Alfaro M."/>
            <person name="Sun H."/>
            <person name="Tritt A."/>
            <person name="Yoshinaga Y."/>
            <person name="Zwiers L.-H."/>
            <person name="Turgeon B."/>
            <person name="Goodwin S."/>
            <person name="Spatafora J."/>
            <person name="Crous P."/>
            <person name="Grigoriev I."/>
        </authorList>
    </citation>
    <scope>NUCLEOTIDE SEQUENCE</scope>
    <source>
        <strain evidence="10">Tuck. ex Michener</strain>
    </source>
</reference>
<dbReference type="SUPFAM" id="SSF55681">
    <property type="entry name" value="Class II aaRS and biotin synthetases"/>
    <property type="match status" value="1"/>
</dbReference>
<dbReference type="CDD" id="cd16444">
    <property type="entry name" value="LipB"/>
    <property type="match status" value="1"/>
</dbReference>
<dbReference type="NCBIfam" id="TIGR00214">
    <property type="entry name" value="lipB"/>
    <property type="match status" value="1"/>
</dbReference>
<dbReference type="GO" id="GO:0033819">
    <property type="term" value="F:lipoyl(octanoyl) transferase activity"/>
    <property type="evidence" value="ECO:0007669"/>
    <property type="project" value="UniProtKB-EC"/>
</dbReference>
<gene>
    <name evidence="10" type="ORF">EV356DRAFT_445093</name>
</gene>
<dbReference type="GO" id="GO:0016874">
    <property type="term" value="F:ligase activity"/>
    <property type="evidence" value="ECO:0007669"/>
    <property type="project" value="UniProtKB-KW"/>
</dbReference>
<comment type="similarity">
    <text evidence="2 5">Belongs to the LipB family.</text>
</comment>
<dbReference type="PROSITE" id="PS51733">
    <property type="entry name" value="BPL_LPL_CATALYTIC"/>
    <property type="match status" value="1"/>
</dbReference>
<dbReference type="UniPathway" id="UPA00538">
    <property type="reaction ID" value="UER00592"/>
</dbReference>
<feature type="site" description="Lowers pKa of active site Cys" evidence="8">
    <location>
        <position position="151"/>
    </location>
</feature>
<evidence type="ECO:0000259" key="9">
    <source>
        <dbReference type="PROSITE" id="PS51733"/>
    </source>
</evidence>
<keyword evidence="3 5" id="KW-0808">Transferase</keyword>
<evidence type="ECO:0000256" key="8">
    <source>
        <dbReference type="PIRSR" id="PIRSR016262-3"/>
    </source>
</evidence>
<dbReference type="InterPro" id="IPR020605">
    <property type="entry name" value="Octanoyltransferase_CS"/>
</dbReference>
<comment type="function">
    <text evidence="5">Catalyzes the transfer of endogenously produced octanoic acid from octanoyl-acyl-carrier-protein onto the lipoyl domains of lipoate-dependent enzymes. Lipoyl-ACP can also act as a substrate although octanoyl-ACP is likely to be the physiological substrate.</text>
</comment>
<dbReference type="GO" id="GO:0009249">
    <property type="term" value="P:protein lipoylation"/>
    <property type="evidence" value="ECO:0007669"/>
    <property type="project" value="InterPro"/>
</dbReference>
<organism evidence="10 11">
    <name type="scientific">Viridothelium virens</name>
    <name type="common">Speckled blister lichen</name>
    <name type="synonym">Trypethelium virens</name>
    <dbReference type="NCBI Taxonomy" id="1048519"/>
    <lineage>
        <taxon>Eukaryota</taxon>
        <taxon>Fungi</taxon>
        <taxon>Dikarya</taxon>
        <taxon>Ascomycota</taxon>
        <taxon>Pezizomycotina</taxon>
        <taxon>Dothideomycetes</taxon>
        <taxon>Dothideomycetes incertae sedis</taxon>
        <taxon>Trypetheliales</taxon>
        <taxon>Trypetheliaceae</taxon>
        <taxon>Viridothelium</taxon>
    </lineage>
</organism>
<protein>
    <recommendedName>
        <fullName evidence="5">Octanoyltransferase</fullName>
        <ecNumber evidence="5">2.3.1.181</ecNumber>
    </recommendedName>
</protein>
<evidence type="ECO:0000256" key="7">
    <source>
        <dbReference type="PIRSR" id="PIRSR016262-2"/>
    </source>
</evidence>
<feature type="active site" description="Acyl-thioester intermediate" evidence="6">
    <location>
        <position position="185"/>
    </location>
</feature>
<dbReference type="Pfam" id="PF21948">
    <property type="entry name" value="LplA-B_cat"/>
    <property type="match status" value="1"/>
</dbReference>
<sequence>MRLSHFAIPGVSKYQDVASIQDRLVSRLLAYKAHPRPPQSEPPRPTIMTAQFHPVYTYGRRDIGSVSEEQLKYLRDGGRADFVEALRGGQTTFHGPGQLVAYPIIDLKRHGISPRDYVCLLERSVIATCARYGIKGMTTENPGVWTTPEKKIAALGIHLRRHVTSHGIGLNVCTDLWWFERIVACGLEGKKTTSLEAEGVRGGIVEEVGRAFVEEMASRLEIEKIVPAVEKDLEI</sequence>
<feature type="binding site" evidence="7">
    <location>
        <begin position="87"/>
        <end position="94"/>
    </location>
    <ligand>
        <name>substrate</name>
    </ligand>
</feature>
<feature type="binding site" evidence="7">
    <location>
        <begin position="167"/>
        <end position="169"/>
    </location>
    <ligand>
        <name>substrate</name>
    </ligand>
</feature>
<evidence type="ECO:0000313" key="11">
    <source>
        <dbReference type="Proteomes" id="UP000800092"/>
    </source>
</evidence>
<name>A0A6A6HC08_VIRVR</name>
<feature type="binding site" evidence="7">
    <location>
        <begin position="154"/>
        <end position="156"/>
    </location>
    <ligand>
        <name>substrate</name>
    </ligand>
</feature>
<dbReference type="PANTHER" id="PTHR10993">
    <property type="entry name" value="OCTANOYLTRANSFERASE"/>
    <property type="match status" value="1"/>
</dbReference>
<evidence type="ECO:0000256" key="5">
    <source>
        <dbReference type="PIRNR" id="PIRNR016262"/>
    </source>
</evidence>
<evidence type="ECO:0000256" key="2">
    <source>
        <dbReference type="ARBA" id="ARBA00007907"/>
    </source>
</evidence>
<dbReference type="EMBL" id="ML991792">
    <property type="protein sequence ID" value="KAF2235358.1"/>
    <property type="molecule type" value="Genomic_DNA"/>
</dbReference>
<keyword evidence="11" id="KW-1185">Reference proteome</keyword>
<dbReference type="AlphaFoldDB" id="A0A6A6HC08"/>
<dbReference type="EC" id="2.3.1.181" evidence="5"/>
<dbReference type="Gene3D" id="3.30.930.10">
    <property type="entry name" value="Bira Bifunctional Protein, Domain 2"/>
    <property type="match status" value="1"/>
</dbReference>
<dbReference type="InterPro" id="IPR045864">
    <property type="entry name" value="aa-tRNA-synth_II/BPL/LPL"/>
</dbReference>
<keyword evidence="10" id="KW-0436">Ligase</keyword>
<evidence type="ECO:0000256" key="1">
    <source>
        <dbReference type="ARBA" id="ARBA00004821"/>
    </source>
</evidence>
<dbReference type="InterPro" id="IPR004143">
    <property type="entry name" value="BPL_LPL_catalytic"/>
</dbReference>